<reference evidence="8 9" key="1">
    <citation type="submission" date="2006-02" db="EMBL/GenBank/DDBJ databases">
        <authorList>
            <person name="Waterbury J."/>
            <person name="Ferriera S."/>
            <person name="Johnson J."/>
            <person name="Kravitz S."/>
            <person name="Halpern A."/>
            <person name="Remington K."/>
            <person name="Beeson K."/>
            <person name="Tran B."/>
            <person name="Rogers Y.-H."/>
            <person name="Friedman R."/>
            <person name="Venter J.C."/>
        </authorList>
    </citation>
    <scope>NUCLEOTIDE SEQUENCE [LARGE SCALE GENOMIC DNA]</scope>
    <source>
        <strain evidence="8 9">Nb-231</strain>
    </source>
</reference>
<evidence type="ECO:0000313" key="9">
    <source>
        <dbReference type="Proteomes" id="UP000003374"/>
    </source>
</evidence>
<evidence type="ECO:0000256" key="5">
    <source>
        <dbReference type="ARBA" id="ARBA00023136"/>
    </source>
</evidence>
<keyword evidence="9" id="KW-1185">Reference proteome</keyword>
<feature type="domain" description="ABC3 transporter permease C-terminal" evidence="7">
    <location>
        <begin position="705"/>
        <end position="818"/>
    </location>
</feature>
<dbReference type="STRING" id="314278.NB231_13091"/>
<name>A4BVM8_9GAMM</name>
<dbReference type="RefSeq" id="WP_005003326.1">
    <property type="nucleotide sequence ID" value="NZ_CH672427.1"/>
</dbReference>
<feature type="transmembrane region" description="Helical" evidence="6">
    <location>
        <begin position="253"/>
        <end position="272"/>
    </location>
</feature>
<feature type="transmembrane region" description="Helical" evidence="6">
    <location>
        <begin position="16"/>
        <end position="37"/>
    </location>
</feature>
<accession>A4BVM8</accession>
<feature type="transmembrane region" description="Helical" evidence="6">
    <location>
        <begin position="390"/>
        <end position="408"/>
    </location>
</feature>
<feature type="transmembrane region" description="Helical" evidence="6">
    <location>
        <begin position="414"/>
        <end position="442"/>
    </location>
</feature>
<evidence type="ECO:0000256" key="1">
    <source>
        <dbReference type="ARBA" id="ARBA00004651"/>
    </source>
</evidence>
<dbReference type="HOGENOM" id="CLU_009475_0_0_6"/>
<dbReference type="PANTHER" id="PTHR30287:SF1">
    <property type="entry name" value="INNER MEMBRANE PROTEIN"/>
    <property type="match status" value="1"/>
</dbReference>
<keyword evidence="4 6" id="KW-1133">Transmembrane helix</keyword>
<feature type="domain" description="ABC3 transporter permease C-terminal" evidence="7">
    <location>
        <begin position="256"/>
        <end position="364"/>
    </location>
</feature>
<evidence type="ECO:0000256" key="4">
    <source>
        <dbReference type="ARBA" id="ARBA00022989"/>
    </source>
</evidence>
<comment type="subcellular location">
    <subcellularLocation>
        <location evidence="1">Cell membrane</location>
        <topology evidence="1">Multi-pass membrane protein</topology>
    </subcellularLocation>
</comment>
<dbReference type="EMBL" id="AAOF01000028">
    <property type="protein sequence ID" value="EAR20246.1"/>
    <property type="molecule type" value="Genomic_DNA"/>
</dbReference>
<keyword evidence="5 6" id="KW-0472">Membrane</keyword>
<evidence type="ECO:0000259" key="7">
    <source>
        <dbReference type="Pfam" id="PF02687"/>
    </source>
</evidence>
<dbReference type="InterPro" id="IPR038766">
    <property type="entry name" value="Membrane_comp_ABC_pdt"/>
</dbReference>
<dbReference type="InterPro" id="IPR003838">
    <property type="entry name" value="ABC3_permease_C"/>
</dbReference>
<sequence length="827" mass="90192">MLSLQLLLRDWRAGELRLLALAVVVSVAAVTSVAWLAQRIGVVATRAPAAELLGADLAVRSSQPIPELWRQQARAWGLRTARTVEFPSVVLAGERTELVSVKAADPAYPLRGQLRVRAGRSAPEHASQGNPGRGRVWVDPRLLTLLDLAIGDRIRLGRSTFRITRLITLEPDREGFLYSLAPRVLLRWDDLAATGLVQPASRVRYQLLLAGAAPPLQRYAHWLAPRAASGVELVHPSEARFGIREVVQKAQRFLSLAALLTVVVAGVAMLLTTRHYAERQILGVALMRCFGATRGRVIRLLAGKLFWLGVSAGALGALVGYLVHLAMLAVLAGLVVVTLPAPSLGPLLLGWLMALAALLGFSLPTLLRLQGVTPLRVLRREADRDLISGSMPYGLAVAVVFVLMWWQAADFELAAYVFAAVFGSLVLLVVGASIVVLGARHWHRRGGTGRMLWLSGLSRRPGAAVVQIAAVGLGLMALYLLIVVRTDLLDAWRARIPADAPNQFLINIQSDEVVAVRRLLASRASIDPRFYPMIRGRLMARNGQALTAGDYTEDRAKRLIRREFNLSWARRPAADNRVIAGRWWSAERGNPQQLSVERGLAESLGIRLGDRLTFRVGGETVSATVTNLRVVDWDSFHVNFFVLAPPGLLQGFPTTWITSFYLPPDNADLMAQLVRQHPSITVIDVEALLRTVRQMIEQGSRIVEIMALMTLTAGLLVLFSALQITGEERRLENALLRALGATRGHLRRMARLEFLLVGAAAGTLAGFAATAAGYVAAERLFELPYRADWVAIPVGAALGAAVVWLAAVAAGYRYHNVSPMRLLRAAQ</sequence>
<gene>
    <name evidence="8" type="ORF">NB231_13091</name>
</gene>
<organism evidence="8 9">
    <name type="scientific">Nitrococcus mobilis Nb-231</name>
    <dbReference type="NCBI Taxonomy" id="314278"/>
    <lineage>
        <taxon>Bacteria</taxon>
        <taxon>Pseudomonadati</taxon>
        <taxon>Pseudomonadota</taxon>
        <taxon>Gammaproteobacteria</taxon>
        <taxon>Chromatiales</taxon>
        <taxon>Ectothiorhodospiraceae</taxon>
        <taxon>Nitrococcus</taxon>
    </lineage>
</organism>
<keyword evidence="2" id="KW-1003">Cell membrane</keyword>
<feature type="transmembrane region" description="Helical" evidence="6">
    <location>
        <begin position="305"/>
        <end position="336"/>
    </location>
</feature>
<evidence type="ECO:0000256" key="2">
    <source>
        <dbReference type="ARBA" id="ARBA00022475"/>
    </source>
</evidence>
<dbReference type="Pfam" id="PF02687">
    <property type="entry name" value="FtsX"/>
    <property type="match status" value="2"/>
</dbReference>
<comment type="caution">
    <text evidence="8">The sequence shown here is derived from an EMBL/GenBank/DDBJ whole genome shotgun (WGS) entry which is preliminary data.</text>
</comment>
<feature type="transmembrane region" description="Helical" evidence="6">
    <location>
        <begin position="463"/>
        <end position="484"/>
    </location>
</feature>
<evidence type="ECO:0000256" key="6">
    <source>
        <dbReference type="SAM" id="Phobius"/>
    </source>
</evidence>
<dbReference type="PANTHER" id="PTHR30287">
    <property type="entry name" value="MEMBRANE COMPONENT OF PREDICTED ABC SUPERFAMILY METABOLITE UPTAKE TRANSPORTER"/>
    <property type="match status" value="1"/>
</dbReference>
<evidence type="ECO:0000313" key="8">
    <source>
        <dbReference type="EMBL" id="EAR20246.1"/>
    </source>
</evidence>
<dbReference type="Proteomes" id="UP000003374">
    <property type="component" value="Unassembled WGS sequence"/>
</dbReference>
<keyword evidence="3 6" id="KW-0812">Transmembrane</keyword>
<dbReference type="OrthoDB" id="5292592at2"/>
<feature type="transmembrane region" description="Helical" evidence="6">
    <location>
        <begin position="348"/>
        <end position="369"/>
    </location>
</feature>
<evidence type="ECO:0000256" key="3">
    <source>
        <dbReference type="ARBA" id="ARBA00022692"/>
    </source>
</evidence>
<feature type="transmembrane region" description="Helical" evidence="6">
    <location>
        <begin position="789"/>
        <end position="812"/>
    </location>
</feature>
<dbReference type="eggNOG" id="COG3127">
    <property type="taxonomic scope" value="Bacteria"/>
</dbReference>
<dbReference type="AlphaFoldDB" id="A4BVM8"/>
<feature type="transmembrane region" description="Helical" evidence="6">
    <location>
        <begin position="754"/>
        <end position="777"/>
    </location>
</feature>
<feature type="transmembrane region" description="Helical" evidence="6">
    <location>
        <begin position="702"/>
        <end position="722"/>
    </location>
</feature>
<dbReference type="GO" id="GO:0005886">
    <property type="term" value="C:plasma membrane"/>
    <property type="evidence" value="ECO:0007669"/>
    <property type="project" value="UniProtKB-SubCell"/>
</dbReference>
<proteinExistence type="predicted"/>
<protein>
    <recommendedName>
        <fullName evidence="7">ABC3 transporter permease C-terminal domain-containing protein</fullName>
    </recommendedName>
</protein>